<proteinExistence type="predicted"/>
<name>A0AA35RR71_GEOBA</name>
<comment type="caution">
    <text evidence="1">The sequence shown here is derived from an EMBL/GenBank/DDBJ whole genome shotgun (WGS) entry which is preliminary data.</text>
</comment>
<keyword evidence="2" id="KW-1185">Reference proteome</keyword>
<sequence>MSYSDFTLESVLTAFQLKKVESAGLFSEIEPMPPSAYLTTGLAKKVALAAAIGTEKARSELIVADVLVELREKSNYRISFFSGIDFSVDPENDLTGVCDFLVSLSPGQLLLEAPLIILVEAKKDDPKLGIGQCIAEMLAAQRFNAEKGNDIPSIYGATTTGTEWQFLKLVDKNLQIDMEIYPIQQCDKILGILSSMVSQEA</sequence>
<gene>
    <name evidence="1" type="ORF">GBAR_LOCUS9231</name>
</gene>
<dbReference type="AlphaFoldDB" id="A0AA35RR71"/>
<evidence type="ECO:0000313" key="1">
    <source>
        <dbReference type="EMBL" id="CAI8014807.1"/>
    </source>
</evidence>
<dbReference type="EMBL" id="CASHTH010001392">
    <property type="protein sequence ID" value="CAI8014807.1"/>
    <property type="molecule type" value="Genomic_DNA"/>
</dbReference>
<reference evidence="1" key="1">
    <citation type="submission" date="2023-03" db="EMBL/GenBank/DDBJ databases">
        <authorList>
            <person name="Steffen K."/>
            <person name="Cardenas P."/>
        </authorList>
    </citation>
    <scope>NUCLEOTIDE SEQUENCE</scope>
</reference>
<protein>
    <submittedName>
        <fullName evidence="1">Uncharacterized protein</fullName>
    </submittedName>
</protein>
<evidence type="ECO:0000313" key="2">
    <source>
        <dbReference type="Proteomes" id="UP001174909"/>
    </source>
</evidence>
<accession>A0AA35RR71</accession>
<organism evidence="1 2">
    <name type="scientific">Geodia barretti</name>
    <name type="common">Barrett's horny sponge</name>
    <dbReference type="NCBI Taxonomy" id="519541"/>
    <lineage>
        <taxon>Eukaryota</taxon>
        <taxon>Metazoa</taxon>
        <taxon>Porifera</taxon>
        <taxon>Demospongiae</taxon>
        <taxon>Heteroscleromorpha</taxon>
        <taxon>Tetractinellida</taxon>
        <taxon>Astrophorina</taxon>
        <taxon>Geodiidae</taxon>
        <taxon>Geodia</taxon>
    </lineage>
</organism>
<dbReference type="Proteomes" id="UP001174909">
    <property type="component" value="Unassembled WGS sequence"/>
</dbReference>